<dbReference type="EMBL" id="JBHSSD010000012">
    <property type="protein sequence ID" value="MFC6163732.1"/>
    <property type="molecule type" value="Genomic_DNA"/>
</dbReference>
<feature type="domain" description="N-acetyltransferase" evidence="1">
    <location>
        <begin position="1"/>
        <end position="152"/>
    </location>
</feature>
<proteinExistence type="predicted"/>
<dbReference type="SUPFAM" id="SSF55729">
    <property type="entry name" value="Acyl-CoA N-acyltransferases (Nat)"/>
    <property type="match status" value="1"/>
</dbReference>
<dbReference type="EC" id="2.3.1.-" evidence="2"/>
<dbReference type="GO" id="GO:0016746">
    <property type="term" value="F:acyltransferase activity"/>
    <property type="evidence" value="ECO:0007669"/>
    <property type="project" value="UniProtKB-KW"/>
</dbReference>
<dbReference type="InterPro" id="IPR016181">
    <property type="entry name" value="Acyl_CoA_acyltransferase"/>
</dbReference>
<dbReference type="Gene3D" id="3.40.630.30">
    <property type="match status" value="1"/>
</dbReference>
<evidence type="ECO:0000259" key="1">
    <source>
        <dbReference type="PROSITE" id="PS51186"/>
    </source>
</evidence>
<sequence>MIIRKYILADFSAIRTLFKQTIRISNARDYSAEQLAAWIGNDDKATLTAWQQSLLAHVTLVAIQDEQLVGFTDMSDAGYLDRLYVRPAYQHQGVATALVDGLIAAVSVKTYTTAASITARPFFERQNFRVMHAQQVERDGCQLTNYLMVRGV</sequence>
<accession>A0ABW1R509</accession>
<evidence type="ECO:0000313" key="2">
    <source>
        <dbReference type="EMBL" id="MFC6163732.1"/>
    </source>
</evidence>
<dbReference type="PANTHER" id="PTHR43451">
    <property type="entry name" value="ACETYLTRANSFERASE (GNAT) FAMILY PROTEIN"/>
    <property type="match status" value="1"/>
</dbReference>
<dbReference type="InterPro" id="IPR000182">
    <property type="entry name" value="GNAT_dom"/>
</dbReference>
<comment type="caution">
    <text evidence="2">The sequence shown here is derived from an EMBL/GenBank/DDBJ whole genome shotgun (WGS) entry which is preliminary data.</text>
</comment>
<keyword evidence="2" id="KW-0012">Acyltransferase</keyword>
<dbReference type="InterPro" id="IPR052564">
    <property type="entry name" value="N-acetyltrans/Recomb-assoc"/>
</dbReference>
<dbReference type="PROSITE" id="PS51186">
    <property type="entry name" value="GNAT"/>
    <property type="match status" value="1"/>
</dbReference>
<keyword evidence="3" id="KW-1185">Reference proteome</keyword>
<protein>
    <submittedName>
        <fullName evidence="2">GNAT family N-acetyltransferase</fullName>
        <ecNumber evidence="2">2.3.1.-</ecNumber>
    </submittedName>
</protein>
<keyword evidence="2" id="KW-0808">Transferase</keyword>
<organism evidence="2 3">
    <name type="scientific">Lactiplantibacillus dongliensis</name>
    <dbReference type="NCBI Taxonomy" id="2559919"/>
    <lineage>
        <taxon>Bacteria</taxon>
        <taxon>Bacillati</taxon>
        <taxon>Bacillota</taxon>
        <taxon>Bacilli</taxon>
        <taxon>Lactobacillales</taxon>
        <taxon>Lactobacillaceae</taxon>
        <taxon>Lactiplantibacillus</taxon>
    </lineage>
</organism>
<dbReference type="Proteomes" id="UP001596253">
    <property type="component" value="Unassembled WGS sequence"/>
</dbReference>
<name>A0ABW1R509_9LACO</name>
<gene>
    <name evidence="2" type="ORF">ACFP3T_03480</name>
</gene>
<evidence type="ECO:0000313" key="3">
    <source>
        <dbReference type="Proteomes" id="UP001596253"/>
    </source>
</evidence>
<dbReference type="Pfam" id="PF13673">
    <property type="entry name" value="Acetyltransf_10"/>
    <property type="match status" value="1"/>
</dbReference>
<dbReference type="PANTHER" id="PTHR43451:SF1">
    <property type="entry name" value="ACETYLTRANSFERASE"/>
    <property type="match status" value="1"/>
</dbReference>
<reference evidence="3" key="1">
    <citation type="journal article" date="2019" name="Int. J. Syst. Evol. Microbiol.">
        <title>The Global Catalogue of Microorganisms (GCM) 10K type strain sequencing project: providing services to taxonomists for standard genome sequencing and annotation.</title>
        <authorList>
            <consortium name="The Broad Institute Genomics Platform"/>
            <consortium name="The Broad Institute Genome Sequencing Center for Infectious Disease"/>
            <person name="Wu L."/>
            <person name="Ma J."/>
        </authorList>
    </citation>
    <scope>NUCLEOTIDE SEQUENCE [LARGE SCALE GENOMIC DNA]</scope>
    <source>
        <strain evidence="3">CCM 8932</strain>
    </source>
</reference>
<dbReference type="CDD" id="cd04301">
    <property type="entry name" value="NAT_SF"/>
    <property type="match status" value="1"/>
</dbReference>
<dbReference type="RefSeq" id="WP_137639971.1">
    <property type="nucleotide sequence ID" value="NZ_BJDK01000012.1"/>
</dbReference>